<evidence type="ECO:0000313" key="1">
    <source>
        <dbReference type="EMBL" id="MEA3518796.1"/>
    </source>
</evidence>
<sequence>MPERSGRSKGAPERGPPQGRLNSITGRFGADRQALTKRYISFPTDEKPFFHHKGLAIKAALHPFRVLMKTGDDIWSRYRVKMSTPLEIVFRGTTLRDKNSKNS</sequence>
<dbReference type="EMBL" id="JAYESG010000007">
    <property type="protein sequence ID" value="MEA3518796.1"/>
    <property type="molecule type" value="Genomic_DNA"/>
</dbReference>
<comment type="caution">
    <text evidence="1">The sequence shown here is derived from an EMBL/GenBank/DDBJ whole genome shotgun (WGS) entry which is preliminary data.</text>
</comment>
<dbReference type="Proteomes" id="UP001304050">
    <property type="component" value="Unassembled WGS sequence"/>
</dbReference>
<organism evidence="1 2">
    <name type="scientific">Rhizobium mulingense</name>
    <dbReference type="NCBI Taxonomy" id="3031128"/>
    <lineage>
        <taxon>Bacteria</taxon>
        <taxon>Pseudomonadati</taxon>
        <taxon>Pseudomonadota</taxon>
        <taxon>Alphaproteobacteria</taxon>
        <taxon>Hyphomicrobiales</taxon>
        <taxon>Rhizobiaceae</taxon>
        <taxon>Rhizobium/Agrobacterium group</taxon>
        <taxon>Rhizobium</taxon>
    </lineage>
</organism>
<name>A0ACC6MZN8_9HYPH</name>
<reference evidence="1" key="1">
    <citation type="submission" date="2023-12" db="EMBL/GenBank/DDBJ databases">
        <title>Diversity of Rhizobium in root nodule of phaseolus vulgaris.</title>
        <authorList>
            <person name="Wang H."/>
        </authorList>
    </citation>
    <scope>NUCLEOTIDE SEQUENCE</scope>
    <source>
        <strain evidence="1">MJ31</strain>
    </source>
</reference>
<evidence type="ECO:0000313" key="2">
    <source>
        <dbReference type="Proteomes" id="UP001304050"/>
    </source>
</evidence>
<protein>
    <submittedName>
        <fullName evidence="1">Uncharacterized protein</fullName>
    </submittedName>
</protein>
<keyword evidence="2" id="KW-1185">Reference proteome</keyword>
<accession>A0ACC6MZN8</accession>
<proteinExistence type="predicted"/>
<gene>
    <name evidence="1" type="ORF">U8465_16980</name>
</gene>